<dbReference type="Pfam" id="PF02518">
    <property type="entry name" value="HATPase_c"/>
    <property type="match status" value="1"/>
</dbReference>
<dbReference type="GO" id="GO:0005886">
    <property type="term" value="C:plasma membrane"/>
    <property type="evidence" value="ECO:0007669"/>
    <property type="project" value="TreeGrafter"/>
</dbReference>
<dbReference type="CDD" id="cd00075">
    <property type="entry name" value="HATPase"/>
    <property type="match status" value="1"/>
</dbReference>
<dbReference type="Proteomes" id="UP000185003">
    <property type="component" value="Unassembled WGS sequence"/>
</dbReference>
<name>A0A1N6DAW2_9BACT</name>
<dbReference type="EC" id="2.7.13.3" evidence="2"/>
<dbReference type="AlphaFoldDB" id="A0A1N6DAW2"/>
<protein>
    <recommendedName>
        <fullName evidence="2">histidine kinase</fullName>
        <ecNumber evidence="2">2.7.13.3</ecNumber>
    </recommendedName>
</protein>
<dbReference type="GO" id="GO:0016036">
    <property type="term" value="P:cellular response to phosphate starvation"/>
    <property type="evidence" value="ECO:0007669"/>
    <property type="project" value="TreeGrafter"/>
</dbReference>
<evidence type="ECO:0000256" key="6">
    <source>
        <dbReference type="ARBA" id="ARBA00023012"/>
    </source>
</evidence>
<keyword evidence="5 9" id="KW-0418">Kinase</keyword>
<dbReference type="InterPro" id="IPR003594">
    <property type="entry name" value="HATPase_dom"/>
</dbReference>
<dbReference type="SMART" id="SM00388">
    <property type="entry name" value="HisKA"/>
    <property type="match status" value="1"/>
</dbReference>
<dbReference type="InterPro" id="IPR003661">
    <property type="entry name" value="HisK_dim/P_dom"/>
</dbReference>
<dbReference type="SMART" id="SM00387">
    <property type="entry name" value="HATPase_c"/>
    <property type="match status" value="1"/>
</dbReference>
<dbReference type="OrthoDB" id="921707at2"/>
<evidence type="ECO:0000256" key="7">
    <source>
        <dbReference type="SAM" id="Phobius"/>
    </source>
</evidence>
<keyword evidence="6" id="KW-0902">Two-component regulatory system</keyword>
<proteinExistence type="predicted"/>
<dbReference type="GO" id="GO:0000155">
    <property type="term" value="F:phosphorelay sensor kinase activity"/>
    <property type="evidence" value="ECO:0007669"/>
    <property type="project" value="InterPro"/>
</dbReference>
<evidence type="ECO:0000256" key="3">
    <source>
        <dbReference type="ARBA" id="ARBA00022553"/>
    </source>
</evidence>
<reference evidence="10" key="1">
    <citation type="submission" date="2016-11" db="EMBL/GenBank/DDBJ databases">
        <authorList>
            <person name="Varghese N."/>
            <person name="Submissions S."/>
        </authorList>
    </citation>
    <scope>NUCLEOTIDE SEQUENCE [LARGE SCALE GENOMIC DNA]</scope>
    <source>
        <strain evidence="10">DSM 24787</strain>
    </source>
</reference>
<keyword evidence="7" id="KW-0472">Membrane</keyword>
<dbReference type="GO" id="GO:0004721">
    <property type="term" value="F:phosphoprotein phosphatase activity"/>
    <property type="evidence" value="ECO:0007669"/>
    <property type="project" value="TreeGrafter"/>
</dbReference>
<keyword evidence="4" id="KW-0808">Transferase</keyword>
<dbReference type="InterPro" id="IPR005467">
    <property type="entry name" value="His_kinase_dom"/>
</dbReference>
<dbReference type="InterPro" id="IPR036890">
    <property type="entry name" value="HATPase_C_sf"/>
</dbReference>
<dbReference type="PANTHER" id="PTHR45453:SF1">
    <property type="entry name" value="PHOSPHATE REGULON SENSOR PROTEIN PHOR"/>
    <property type="match status" value="1"/>
</dbReference>
<dbReference type="Pfam" id="PF00512">
    <property type="entry name" value="HisKA"/>
    <property type="match status" value="1"/>
</dbReference>
<dbReference type="InterPro" id="IPR050351">
    <property type="entry name" value="BphY/WalK/GraS-like"/>
</dbReference>
<dbReference type="RefSeq" id="WP_074237665.1">
    <property type="nucleotide sequence ID" value="NZ_FSRA01000001.1"/>
</dbReference>
<feature type="domain" description="Histidine kinase" evidence="8">
    <location>
        <begin position="235"/>
        <end position="451"/>
    </location>
</feature>
<feature type="transmembrane region" description="Helical" evidence="7">
    <location>
        <begin position="198"/>
        <end position="219"/>
    </location>
</feature>
<organism evidence="9 10">
    <name type="scientific">Chitinophaga niabensis</name>
    <dbReference type="NCBI Taxonomy" id="536979"/>
    <lineage>
        <taxon>Bacteria</taxon>
        <taxon>Pseudomonadati</taxon>
        <taxon>Bacteroidota</taxon>
        <taxon>Chitinophagia</taxon>
        <taxon>Chitinophagales</taxon>
        <taxon>Chitinophagaceae</taxon>
        <taxon>Chitinophaga</taxon>
    </lineage>
</organism>
<dbReference type="EMBL" id="FSRA01000001">
    <property type="protein sequence ID" value="SIN67833.1"/>
    <property type="molecule type" value="Genomic_DNA"/>
</dbReference>
<evidence type="ECO:0000256" key="1">
    <source>
        <dbReference type="ARBA" id="ARBA00000085"/>
    </source>
</evidence>
<evidence type="ECO:0000259" key="8">
    <source>
        <dbReference type="PROSITE" id="PS50109"/>
    </source>
</evidence>
<dbReference type="CDD" id="cd00082">
    <property type="entry name" value="HisKA"/>
    <property type="match status" value="1"/>
</dbReference>
<dbReference type="InterPro" id="IPR036097">
    <property type="entry name" value="HisK_dim/P_sf"/>
</dbReference>
<feature type="transmembrane region" description="Helical" evidence="7">
    <location>
        <begin position="6"/>
        <end position="25"/>
    </location>
</feature>
<dbReference type="STRING" id="536979.SAMN04488055_0545"/>
<sequence length="451" mass="50992">MYKRTWWIILPTVLTVLAFQTYWLVATYRDQRRTFYNQAKDALQYTYDQAFMESLVTVQMKQLHSSPKAIDSAIRDIMEENEISFSSTIIASDTMRGSTLKNARTTTMSREDLQPFLSSILSNMPGLRPDSQKVLKTYIKELAARGIGVGVELSYAKNTDTTGNHISIPLSISEPDNKLHARFSGVGNYLMKKMSGPVIISLILLLIVAGCIWVLWRIIMRQKALEAMRSDFISNITHELKTPVAILSTINESLLTYNGMDDKNKTERYLRLSKDELNKLQGHIEEILTLSKMENGIALAESNEVLLPEVLNMVQQRYIHLPGVYITTVMEVTETIVQTHRESLFTILNNLVDNSIKYADKPEKRIELRVKQQDTSYLFSVTDNGIGISKEHLPFIFDKFYRVPQGDLHNVKGYGLGLSYVKELVSRLGGSIKVSSTPGSGSLFTFKIPGA</sequence>
<dbReference type="PROSITE" id="PS50109">
    <property type="entry name" value="HIS_KIN"/>
    <property type="match status" value="1"/>
</dbReference>
<evidence type="ECO:0000313" key="10">
    <source>
        <dbReference type="Proteomes" id="UP000185003"/>
    </source>
</evidence>
<dbReference type="SUPFAM" id="SSF47384">
    <property type="entry name" value="Homodimeric domain of signal transducing histidine kinase"/>
    <property type="match status" value="1"/>
</dbReference>
<keyword evidence="3" id="KW-0597">Phosphoprotein</keyword>
<dbReference type="Gene3D" id="3.30.565.10">
    <property type="entry name" value="Histidine kinase-like ATPase, C-terminal domain"/>
    <property type="match status" value="1"/>
</dbReference>
<dbReference type="SUPFAM" id="SSF55874">
    <property type="entry name" value="ATPase domain of HSP90 chaperone/DNA topoisomerase II/histidine kinase"/>
    <property type="match status" value="1"/>
</dbReference>
<evidence type="ECO:0000256" key="2">
    <source>
        <dbReference type="ARBA" id="ARBA00012438"/>
    </source>
</evidence>
<evidence type="ECO:0000256" key="4">
    <source>
        <dbReference type="ARBA" id="ARBA00022679"/>
    </source>
</evidence>
<dbReference type="PRINTS" id="PR00344">
    <property type="entry name" value="BCTRLSENSOR"/>
</dbReference>
<keyword evidence="10" id="KW-1185">Reference proteome</keyword>
<keyword evidence="7" id="KW-0812">Transmembrane</keyword>
<gene>
    <name evidence="9" type="ORF">SAMN04488055_0545</name>
</gene>
<evidence type="ECO:0000313" key="9">
    <source>
        <dbReference type="EMBL" id="SIN67833.1"/>
    </source>
</evidence>
<keyword evidence="7" id="KW-1133">Transmembrane helix</keyword>
<dbReference type="InterPro" id="IPR004358">
    <property type="entry name" value="Sig_transdc_His_kin-like_C"/>
</dbReference>
<dbReference type="Gene3D" id="1.10.287.130">
    <property type="match status" value="1"/>
</dbReference>
<comment type="catalytic activity">
    <reaction evidence="1">
        <text>ATP + protein L-histidine = ADP + protein N-phospho-L-histidine.</text>
        <dbReference type="EC" id="2.7.13.3"/>
    </reaction>
</comment>
<dbReference type="PANTHER" id="PTHR45453">
    <property type="entry name" value="PHOSPHATE REGULON SENSOR PROTEIN PHOR"/>
    <property type="match status" value="1"/>
</dbReference>
<accession>A0A1N6DAW2</accession>
<evidence type="ECO:0000256" key="5">
    <source>
        <dbReference type="ARBA" id="ARBA00022777"/>
    </source>
</evidence>